<name>A0A7W7RNM6_9ACTN</name>
<gene>
    <name evidence="2" type="ORF">F4561_006221</name>
</gene>
<evidence type="ECO:0000313" key="3">
    <source>
        <dbReference type="Proteomes" id="UP000523007"/>
    </source>
</evidence>
<keyword evidence="3" id="KW-1185">Reference proteome</keyword>
<sequence>MTGTDPAKPEEAIAAAADRYRNRGRWGADGSAGTPGPVHRTLTMLPESTC</sequence>
<evidence type="ECO:0000256" key="1">
    <source>
        <dbReference type="SAM" id="MobiDB-lite"/>
    </source>
</evidence>
<organism evidence="2 3">
    <name type="scientific">Lipingzhangella halophila</name>
    <dbReference type="NCBI Taxonomy" id="1783352"/>
    <lineage>
        <taxon>Bacteria</taxon>
        <taxon>Bacillati</taxon>
        <taxon>Actinomycetota</taxon>
        <taxon>Actinomycetes</taxon>
        <taxon>Streptosporangiales</taxon>
        <taxon>Nocardiopsidaceae</taxon>
        <taxon>Lipingzhangella</taxon>
    </lineage>
</organism>
<feature type="region of interest" description="Disordered" evidence="1">
    <location>
        <begin position="24"/>
        <end position="50"/>
    </location>
</feature>
<proteinExistence type="predicted"/>
<comment type="caution">
    <text evidence="2">The sequence shown here is derived from an EMBL/GenBank/DDBJ whole genome shotgun (WGS) entry which is preliminary data.</text>
</comment>
<dbReference type="RefSeq" id="WP_184585072.1">
    <property type="nucleotide sequence ID" value="NZ_JACHJT010000002.1"/>
</dbReference>
<accession>A0A7W7RNM6</accession>
<reference evidence="2 3" key="1">
    <citation type="submission" date="2020-08" db="EMBL/GenBank/DDBJ databases">
        <title>Sequencing the genomes of 1000 actinobacteria strains.</title>
        <authorList>
            <person name="Klenk H.-P."/>
        </authorList>
    </citation>
    <scope>NUCLEOTIDE SEQUENCE [LARGE SCALE GENOMIC DNA]</scope>
    <source>
        <strain evidence="2 3">DSM 102030</strain>
    </source>
</reference>
<dbReference type="AlphaFoldDB" id="A0A7W7RNM6"/>
<dbReference type="EMBL" id="JACHJT010000002">
    <property type="protein sequence ID" value="MBB4935327.1"/>
    <property type="molecule type" value="Genomic_DNA"/>
</dbReference>
<protein>
    <submittedName>
        <fullName evidence="2">Uncharacterized protein</fullName>
    </submittedName>
</protein>
<evidence type="ECO:0000313" key="2">
    <source>
        <dbReference type="EMBL" id="MBB4935327.1"/>
    </source>
</evidence>
<dbReference type="Proteomes" id="UP000523007">
    <property type="component" value="Unassembled WGS sequence"/>
</dbReference>